<feature type="transmembrane region" description="Helical" evidence="2">
    <location>
        <begin position="64"/>
        <end position="89"/>
    </location>
</feature>
<comment type="subcellular location">
    <subcellularLocation>
        <location evidence="1">Membrane</location>
        <topology evidence="1">Multi-pass membrane protein</topology>
    </subcellularLocation>
</comment>
<keyword evidence="5" id="KW-1185">Reference proteome</keyword>
<evidence type="ECO:0000313" key="5">
    <source>
        <dbReference type="Proteomes" id="UP000325579"/>
    </source>
</evidence>
<organism evidence="4 5">
    <name type="scientific">Aspergillus pseudonomiae</name>
    <dbReference type="NCBI Taxonomy" id="1506151"/>
    <lineage>
        <taxon>Eukaryota</taxon>
        <taxon>Fungi</taxon>
        <taxon>Dikarya</taxon>
        <taxon>Ascomycota</taxon>
        <taxon>Pezizomycotina</taxon>
        <taxon>Eurotiomycetes</taxon>
        <taxon>Eurotiomycetidae</taxon>
        <taxon>Eurotiales</taxon>
        <taxon>Aspergillaceae</taxon>
        <taxon>Aspergillus</taxon>
        <taxon>Aspergillus subgen. Circumdati</taxon>
    </lineage>
</organism>
<gene>
    <name evidence="4" type="ORF">BDV37DRAFT_238982</name>
</gene>
<sequence>MQTTRFWAQNEDAFGPQVLGCRAGFDFTVYFEEVVFTISPASLLICCSLIRWDYLRSHDIVTNAGTLLTLNLSGWGVLSALRIVLLVLWTLPSTPKTSVTISSQILNLISSVLAGLPSWLEHRHFFRPSAVLSAYLFLTSVFDIAIARTLWLALPGSSIPGIYSANLALKLVLIVLESQDKTDLLRVRDNYPAAESTGDIFTRTVLVAEPGSIAGERASVVYR</sequence>
<evidence type="ECO:0000313" key="4">
    <source>
        <dbReference type="EMBL" id="KAE8408181.1"/>
    </source>
</evidence>
<dbReference type="GO" id="GO:0016020">
    <property type="term" value="C:membrane"/>
    <property type="evidence" value="ECO:0007669"/>
    <property type="project" value="UniProtKB-SubCell"/>
</dbReference>
<keyword evidence="2" id="KW-0472">Membrane</keyword>
<dbReference type="Pfam" id="PF24357">
    <property type="entry name" value="TMD0_ABC"/>
    <property type="match status" value="1"/>
</dbReference>
<dbReference type="AlphaFoldDB" id="A0A5N7DNY7"/>
<feature type="transmembrane region" description="Helical" evidence="2">
    <location>
        <begin position="157"/>
        <end position="176"/>
    </location>
</feature>
<name>A0A5N7DNY7_9EURO</name>
<dbReference type="RefSeq" id="XP_031945500.1">
    <property type="nucleotide sequence ID" value="XM_032080902.1"/>
</dbReference>
<keyword evidence="2" id="KW-1133">Transmembrane helix</keyword>
<keyword evidence="2" id="KW-0812">Transmembrane</keyword>
<evidence type="ECO:0000259" key="3">
    <source>
        <dbReference type="Pfam" id="PF24357"/>
    </source>
</evidence>
<dbReference type="EMBL" id="ML736744">
    <property type="protein sequence ID" value="KAE8408181.1"/>
    <property type="molecule type" value="Genomic_DNA"/>
</dbReference>
<evidence type="ECO:0000256" key="2">
    <source>
        <dbReference type="SAM" id="Phobius"/>
    </source>
</evidence>
<protein>
    <recommendedName>
        <fullName evidence="3">ABC transporter TMD0 domain-containing protein</fullName>
    </recommendedName>
</protein>
<dbReference type="Proteomes" id="UP000325579">
    <property type="component" value="Unassembled WGS sequence"/>
</dbReference>
<reference evidence="4 5" key="1">
    <citation type="submission" date="2019-04" db="EMBL/GenBank/DDBJ databases">
        <authorList>
            <consortium name="DOE Joint Genome Institute"/>
            <person name="Mondo S."/>
            <person name="Kjaerbolling I."/>
            <person name="Vesth T."/>
            <person name="Frisvad J.C."/>
            <person name="Nybo J.L."/>
            <person name="Theobald S."/>
            <person name="Kildgaard S."/>
            <person name="Isbrandt T."/>
            <person name="Kuo A."/>
            <person name="Sato A."/>
            <person name="Lyhne E.K."/>
            <person name="Kogle M.E."/>
            <person name="Wiebenga A."/>
            <person name="Kun R.S."/>
            <person name="Lubbers R.J."/>
            <person name="Makela M.R."/>
            <person name="Barry K."/>
            <person name="Chovatia M."/>
            <person name="Clum A."/>
            <person name="Daum C."/>
            <person name="Haridas S."/>
            <person name="He G."/>
            <person name="LaButti K."/>
            <person name="Lipzen A."/>
            <person name="Riley R."/>
            <person name="Salamov A."/>
            <person name="Simmons B.A."/>
            <person name="Magnuson J.K."/>
            <person name="Henrissat B."/>
            <person name="Mortensen U.H."/>
            <person name="Larsen T.O."/>
            <person name="Devries R.P."/>
            <person name="Grigoriev I.V."/>
            <person name="Machida M."/>
            <person name="Baker S.E."/>
            <person name="Andersen M.R."/>
            <person name="Cantor M.N."/>
            <person name="Hua S.X."/>
        </authorList>
    </citation>
    <scope>NUCLEOTIDE SEQUENCE [LARGE SCALE GENOMIC DNA]</scope>
    <source>
        <strain evidence="4 5">CBS 119388</strain>
    </source>
</reference>
<feature type="transmembrane region" description="Helical" evidence="2">
    <location>
        <begin position="101"/>
        <end position="120"/>
    </location>
</feature>
<proteinExistence type="predicted"/>
<dbReference type="GeneID" id="43665593"/>
<feature type="transmembrane region" description="Helical" evidence="2">
    <location>
        <begin position="132"/>
        <end position="151"/>
    </location>
</feature>
<dbReference type="InterPro" id="IPR056227">
    <property type="entry name" value="TMD0_ABC"/>
</dbReference>
<feature type="domain" description="ABC transporter TMD0" evidence="3">
    <location>
        <begin position="23"/>
        <end position="152"/>
    </location>
</feature>
<accession>A0A5N7DNY7</accession>
<dbReference type="OrthoDB" id="6500128at2759"/>
<evidence type="ECO:0000256" key="1">
    <source>
        <dbReference type="ARBA" id="ARBA00004141"/>
    </source>
</evidence>